<dbReference type="Pfam" id="PF00582">
    <property type="entry name" value="Usp"/>
    <property type="match status" value="1"/>
</dbReference>
<dbReference type="PRINTS" id="PR01438">
    <property type="entry name" value="UNVRSLSTRESS"/>
</dbReference>
<keyword evidence="2" id="KW-0963">Cytoplasm</keyword>
<dbReference type="InterPro" id="IPR006016">
    <property type="entry name" value="UspA"/>
</dbReference>
<keyword evidence="5" id="KW-1185">Reference proteome</keyword>
<feature type="domain" description="UspA" evidence="3">
    <location>
        <begin position="1"/>
        <end position="142"/>
    </location>
</feature>
<dbReference type="Gene3D" id="3.40.50.620">
    <property type="entry name" value="HUPs"/>
    <property type="match status" value="1"/>
</dbReference>
<dbReference type="PANTHER" id="PTHR46268">
    <property type="entry name" value="STRESS RESPONSE PROTEIN NHAX"/>
    <property type="match status" value="1"/>
</dbReference>
<dbReference type="RefSeq" id="WP_119911500.1">
    <property type="nucleotide sequence ID" value="NZ_QZCH01000020.1"/>
</dbReference>
<comment type="similarity">
    <text evidence="1 2">Belongs to the universal stress protein A family.</text>
</comment>
<evidence type="ECO:0000256" key="1">
    <source>
        <dbReference type="ARBA" id="ARBA00008791"/>
    </source>
</evidence>
<dbReference type="InterPro" id="IPR014729">
    <property type="entry name" value="Rossmann-like_a/b/a_fold"/>
</dbReference>
<dbReference type="OrthoDB" id="9792500at2"/>
<dbReference type="CDD" id="cd00293">
    <property type="entry name" value="USP-like"/>
    <property type="match status" value="1"/>
</dbReference>
<comment type="caution">
    <text evidence="4">The sequence shown here is derived from an EMBL/GenBank/DDBJ whole genome shotgun (WGS) entry which is preliminary data.</text>
</comment>
<accession>A0A418YCA1</accession>
<evidence type="ECO:0000313" key="5">
    <source>
        <dbReference type="Proteomes" id="UP000283255"/>
    </source>
</evidence>
<dbReference type="SUPFAM" id="SSF52402">
    <property type="entry name" value="Adenine nucleotide alpha hydrolases-like"/>
    <property type="match status" value="1"/>
</dbReference>
<dbReference type="PIRSF" id="PIRSF006276">
    <property type="entry name" value="UspA"/>
    <property type="match status" value="1"/>
</dbReference>
<dbReference type="AlphaFoldDB" id="A0A418YCA1"/>
<dbReference type="Proteomes" id="UP000283255">
    <property type="component" value="Unassembled WGS sequence"/>
</dbReference>
<sequence>MYQNILVPIDLNDSSFSAEAVKQAVTLATLSKATLNLVTVIPGVNMPMVASYFPESVVKEIAKDSRKQLEHFAHQHIKGDIDVVIHVEQGKPSKEIVRCAKSCQADLIVIPSHKRSRLDKVMLGSVAARVVDRAPMSVMVIKPSE</sequence>
<dbReference type="EMBL" id="QZCH01000020">
    <property type="protein sequence ID" value="RJG42148.1"/>
    <property type="molecule type" value="Genomic_DNA"/>
</dbReference>
<gene>
    <name evidence="4" type="ORF">D1Z90_14485</name>
</gene>
<reference evidence="4 5" key="2">
    <citation type="submission" date="2019-01" db="EMBL/GenBank/DDBJ databases">
        <title>Motilimonas pumilus sp. nov., isolated from the gut of sea cucumber (Apostichopus japonicus).</title>
        <authorList>
            <person name="Wang F.-Q."/>
            <person name="Ren L.-H."/>
            <person name="Lin Y.-W."/>
            <person name="Sun G.-H."/>
            <person name="Du Z.-J."/>
            <person name="Zhao J.-X."/>
            <person name="Liu X.-J."/>
            <person name="Liu L.-J."/>
        </authorList>
    </citation>
    <scope>NUCLEOTIDE SEQUENCE [LARGE SCALE GENOMIC DNA]</scope>
    <source>
        <strain evidence="4 5">PLHSC7-2</strain>
    </source>
</reference>
<evidence type="ECO:0000259" key="3">
    <source>
        <dbReference type="Pfam" id="PF00582"/>
    </source>
</evidence>
<dbReference type="PANTHER" id="PTHR46268:SF6">
    <property type="entry name" value="UNIVERSAL STRESS PROTEIN UP12"/>
    <property type="match status" value="1"/>
</dbReference>
<evidence type="ECO:0000256" key="2">
    <source>
        <dbReference type="PIRNR" id="PIRNR006276"/>
    </source>
</evidence>
<name>A0A418YCA1_9GAMM</name>
<dbReference type="InterPro" id="IPR006015">
    <property type="entry name" value="Universal_stress_UspA"/>
</dbReference>
<reference evidence="4 5" key="1">
    <citation type="submission" date="2018-09" db="EMBL/GenBank/DDBJ databases">
        <authorList>
            <person name="Wang F."/>
        </authorList>
    </citation>
    <scope>NUCLEOTIDE SEQUENCE [LARGE SCALE GENOMIC DNA]</scope>
    <source>
        <strain evidence="4 5">PLHSC7-2</strain>
    </source>
</reference>
<organism evidence="4 5">
    <name type="scientific">Motilimonas pumila</name>
    <dbReference type="NCBI Taxonomy" id="2303987"/>
    <lineage>
        <taxon>Bacteria</taxon>
        <taxon>Pseudomonadati</taxon>
        <taxon>Pseudomonadota</taxon>
        <taxon>Gammaproteobacteria</taxon>
        <taxon>Alteromonadales</taxon>
        <taxon>Alteromonadales genera incertae sedis</taxon>
        <taxon>Motilimonas</taxon>
    </lineage>
</organism>
<proteinExistence type="inferred from homology"/>
<protein>
    <recommendedName>
        <fullName evidence="2">Universal stress protein</fullName>
    </recommendedName>
</protein>
<dbReference type="GO" id="GO:0005737">
    <property type="term" value="C:cytoplasm"/>
    <property type="evidence" value="ECO:0007669"/>
    <property type="project" value="UniProtKB-SubCell"/>
</dbReference>
<evidence type="ECO:0000313" key="4">
    <source>
        <dbReference type="EMBL" id="RJG42148.1"/>
    </source>
</evidence>
<comment type="subcellular location">
    <subcellularLocation>
        <location evidence="2">Cytoplasm</location>
    </subcellularLocation>
</comment>